<evidence type="ECO:0000313" key="1">
    <source>
        <dbReference type="EMBL" id="BCZ44659.1"/>
    </source>
</evidence>
<gene>
    <name evidence="1" type="ORF">psyc5s11_07260</name>
</gene>
<proteinExistence type="predicted"/>
<dbReference type="EMBL" id="AP024849">
    <property type="protein sequence ID" value="BCZ44659.1"/>
    <property type="molecule type" value="Genomic_DNA"/>
</dbReference>
<reference evidence="2" key="1">
    <citation type="submission" date="2021-07" db="EMBL/GenBank/DDBJ databases">
        <title>Complete genome sequencing of a Clostridium isolate.</title>
        <authorList>
            <person name="Ueki A."/>
            <person name="Tonouchi A."/>
        </authorList>
    </citation>
    <scope>NUCLEOTIDE SEQUENCE [LARGE SCALE GENOMIC DNA]</scope>
    <source>
        <strain evidence="2">C5S11</strain>
    </source>
</reference>
<accession>A0ABM7SYI5</accession>
<name>A0ABM7SYI5_9CLOT</name>
<sequence length="74" mass="8911">MKVYILLIYFFQHFILSQNEPTNNNHLSLRFFHYKVNELNYEVGAKVRKIIKELGETMPEDLHTSRKSVKQIEE</sequence>
<keyword evidence="2" id="KW-1185">Reference proteome</keyword>
<evidence type="ECO:0000313" key="2">
    <source>
        <dbReference type="Proteomes" id="UP000824633"/>
    </source>
</evidence>
<protein>
    <submittedName>
        <fullName evidence="1">Uncharacterized protein</fullName>
    </submittedName>
</protein>
<organism evidence="1 2">
    <name type="scientific">Clostridium gelidum</name>
    <dbReference type="NCBI Taxonomy" id="704125"/>
    <lineage>
        <taxon>Bacteria</taxon>
        <taxon>Bacillati</taxon>
        <taxon>Bacillota</taxon>
        <taxon>Clostridia</taxon>
        <taxon>Eubacteriales</taxon>
        <taxon>Clostridiaceae</taxon>
        <taxon>Clostridium</taxon>
    </lineage>
</organism>
<dbReference type="Proteomes" id="UP000824633">
    <property type="component" value="Chromosome"/>
</dbReference>